<evidence type="ECO:0000256" key="4">
    <source>
        <dbReference type="ARBA" id="ARBA00022807"/>
    </source>
</evidence>
<dbReference type="PANTHER" id="PTHR47359:SF3">
    <property type="entry name" value="NLP_P60 DOMAIN-CONTAINING PROTEIN-RELATED"/>
    <property type="match status" value="1"/>
</dbReference>
<evidence type="ECO:0000256" key="3">
    <source>
        <dbReference type="ARBA" id="ARBA00022801"/>
    </source>
</evidence>
<feature type="domain" description="NlpC/P60" evidence="5">
    <location>
        <begin position="137"/>
        <end position="255"/>
    </location>
</feature>
<keyword evidence="2" id="KW-0645">Protease</keyword>
<comment type="similarity">
    <text evidence="1">Belongs to the peptidase C40 family.</text>
</comment>
<keyword evidence="7" id="KW-1185">Reference proteome</keyword>
<dbReference type="Gene3D" id="3.90.1720.10">
    <property type="entry name" value="endopeptidase domain like (from Nostoc punctiforme)"/>
    <property type="match status" value="1"/>
</dbReference>
<gene>
    <name evidence="6" type="ORF">SULPSESMR1_03341</name>
</gene>
<dbReference type="InterPro" id="IPR038765">
    <property type="entry name" value="Papain-like_cys_pep_sf"/>
</dbReference>
<sequence length="265" mass="28758">MTDRRTTPNPAWVDSSAPAQIGVTLTDLLDAPNGMRDRQLIYGDPITVLGARDGHSYVRSDKDGYIGFVQTTALANATRPTHRIITRTSHAYARADMKSPDHVTLSYGSRLTALSETPKFIETVAGFVPRQHLTPEGHWHEDPAAVAEIFLGTPYLWGGNSGTGIDCSGLVQAACLACNIDCGGDSDQQARTLGSALPEGTVPRRNDLFFWKGHVALVFDSETLIHANAHHMTTAFEPIKTALARIAKSDGPRTAHKRLKLHLAK</sequence>
<dbReference type="STRING" id="1402135.SAMN05444149_104374"/>
<dbReference type="InterPro" id="IPR000064">
    <property type="entry name" value="NLP_P60_dom"/>
</dbReference>
<reference evidence="6 7" key="1">
    <citation type="submission" date="2017-07" db="EMBL/GenBank/DDBJ databases">
        <title>Genome Sequence of Sulfitobacter pseudonitzschiae Strain SMR1 Isolated from a culture of the Diatom Skeletonema marinoi.</title>
        <authorList>
            <person name="Topel M."/>
            <person name="Pinder M.I.M."/>
            <person name="Johansson O.N."/>
            <person name="Kourtchenko O."/>
            <person name="Godhe A."/>
            <person name="Clarke A.K."/>
        </authorList>
    </citation>
    <scope>NUCLEOTIDE SEQUENCE [LARGE SCALE GENOMIC DNA]</scope>
    <source>
        <strain evidence="6 7">SMR1</strain>
    </source>
</reference>
<dbReference type="OrthoDB" id="9813368at2"/>
<dbReference type="SUPFAM" id="SSF54001">
    <property type="entry name" value="Cysteine proteinases"/>
    <property type="match status" value="1"/>
</dbReference>
<organism evidence="6 7">
    <name type="scientific">Pseudosulfitobacter pseudonitzschiae</name>
    <dbReference type="NCBI Taxonomy" id="1402135"/>
    <lineage>
        <taxon>Bacteria</taxon>
        <taxon>Pseudomonadati</taxon>
        <taxon>Pseudomonadota</taxon>
        <taxon>Alphaproteobacteria</taxon>
        <taxon>Rhodobacterales</taxon>
        <taxon>Roseobacteraceae</taxon>
        <taxon>Pseudosulfitobacter</taxon>
    </lineage>
</organism>
<dbReference type="GO" id="GO:0008234">
    <property type="term" value="F:cysteine-type peptidase activity"/>
    <property type="evidence" value="ECO:0007669"/>
    <property type="project" value="UniProtKB-KW"/>
</dbReference>
<evidence type="ECO:0000256" key="2">
    <source>
        <dbReference type="ARBA" id="ARBA00022670"/>
    </source>
</evidence>
<dbReference type="Proteomes" id="UP000199754">
    <property type="component" value="Chromosome"/>
</dbReference>
<dbReference type="EC" id="3.4.22.-" evidence="6"/>
<keyword evidence="3 6" id="KW-0378">Hydrolase</keyword>
<dbReference type="InterPro" id="IPR041382">
    <property type="entry name" value="SH3_16"/>
</dbReference>
<protein>
    <submittedName>
        <fullName evidence="6">Dipeptidyl-peptidase 6</fullName>
        <ecNumber evidence="6">3.4.22.-</ecNumber>
    </submittedName>
</protein>
<dbReference type="AlphaFoldDB" id="A0A221K5I9"/>
<keyword evidence="4" id="KW-0788">Thiol protease</keyword>
<dbReference type="KEGG" id="spse:SULPSESMR1_03341"/>
<proteinExistence type="inferred from homology"/>
<dbReference type="PANTHER" id="PTHR47359">
    <property type="entry name" value="PEPTIDOGLYCAN DL-ENDOPEPTIDASE CWLO"/>
    <property type="match status" value="1"/>
</dbReference>
<evidence type="ECO:0000259" key="5">
    <source>
        <dbReference type="PROSITE" id="PS51935"/>
    </source>
</evidence>
<dbReference type="GO" id="GO:0006508">
    <property type="term" value="P:proteolysis"/>
    <property type="evidence" value="ECO:0007669"/>
    <property type="project" value="UniProtKB-KW"/>
</dbReference>
<dbReference type="Pfam" id="PF18348">
    <property type="entry name" value="SH3_16"/>
    <property type="match status" value="1"/>
</dbReference>
<dbReference type="InterPro" id="IPR051794">
    <property type="entry name" value="PG_Endopeptidase_C40"/>
</dbReference>
<evidence type="ECO:0000256" key="1">
    <source>
        <dbReference type="ARBA" id="ARBA00007074"/>
    </source>
</evidence>
<dbReference type="Pfam" id="PF00877">
    <property type="entry name" value="NLPC_P60"/>
    <property type="match status" value="1"/>
</dbReference>
<name>A0A221K5I9_9RHOB</name>
<evidence type="ECO:0000313" key="7">
    <source>
        <dbReference type="Proteomes" id="UP000199754"/>
    </source>
</evidence>
<dbReference type="EMBL" id="CP022415">
    <property type="protein sequence ID" value="ASM74117.1"/>
    <property type="molecule type" value="Genomic_DNA"/>
</dbReference>
<evidence type="ECO:0000313" key="6">
    <source>
        <dbReference type="EMBL" id="ASM74117.1"/>
    </source>
</evidence>
<dbReference type="PROSITE" id="PS51935">
    <property type="entry name" value="NLPC_P60"/>
    <property type="match status" value="1"/>
</dbReference>
<dbReference type="RefSeq" id="WP_089421856.1">
    <property type="nucleotide sequence ID" value="NZ_CP022415.1"/>
</dbReference>
<accession>A0A221K5I9</accession>